<accession>A0A4Y7PPC3</accession>
<dbReference type="AlphaFoldDB" id="A0A4Y7PPC3"/>
<evidence type="ECO:0000256" key="1">
    <source>
        <dbReference type="SAM" id="SignalP"/>
    </source>
</evidence>
<proteinExistence type="predicted"/>
<evidence type="ECO:0008006" key="4">
    <source>
        <dbReference type="Google" id="ProtNLM"/>
    </source>
</evidence>
<dbReference type="VEuPathDB" id="FungiDB:BD410DRAFT_640282"/>
<organism evidence="2 3">
    <name type="scientific">Rickenella mellea</name>
    <dbReference type="NCBI Taxonomy" id="50990"/>
    <lineage>
        <taxon>Eukaryota</taxon>
        <taxon>Fungi</taxon>
        <taxon>Dikarya</taxon>
        <taxon>Basidiomycota</taxon>
        <taxon>Agaricomycotina</taxon>
        <taxon>Agaricomycetes</taxon>
        <taxon>Hymenochaetales</taxon>
        <taxon>Rickenellaceae</taxon>
        <taxon>Rickenella</taxon>
    </lineage>
</organism>
<dbReference type="Proteomes" id="UP000294933">
    <property type="component" value="Unassembled WGS sequence"/>
</dbReference>
<evidence type="ECO:0000313" key="2">
    <source>
        <dbReference type="EMBL" id="TDL16330.1"/>
    </source>
</evidence>
<keyword evidence="1" id="KW-0732">Signal</keyword>
<feature type="chain" id="PRO_5021293441" description="Secreted protein" evidence="1">
    <location>
        <begin position="23"/>
        <end position="122"/>
    </location>
</feature>
<dbReference type="EMBL" id="ML170245">
    <property type="protein sequence ID" value="TDL16330.1"/>
    <property type="molecule type" value="Genomic_DNA"/>
</dbReference>
<evidence type="ECO:0000313" key="3">
    <source>
        <dbReference type="Proteomes" id="UP000294933"/>
    </source>
</evidence>
<protein>
    <recommendedName>
        <fullName evidence="4">Secreted protein</fullName>
    </recommendedName>
</protein>
<sequence length="122" mass="13983">MKPATLMGFLAGCYFWWQLLSPKCCFRLSSKFSGATPASVGNSGNSTVCLAPKPSAAFFIRSLLRALVQKEVILVHWCQQRQALLRHHIFGILITICQIGFWHRYFLRWGCIRRQLVSCLYD</sequence>
<feature type="signal peptide" evidence="1">
    <location>
        <begin position="1"/>
        <end position="22"/>
    </location>
</feature>
<keyword evidence="3" id="KW-1185">Reference proteome</keyword>
<reference evidence="2 3" key="1">
    <citation type="submission" date="2018-06" db="EMBL/GenBank/DDBJ databases">
        <title>A transcriptomic atlas of mushroom development highlights an independent origin of complex multicellularity.</title>
        <authorList>
            <consortium name="DOE Joint Genome Institute"/>
            <person name="Krizsan K."/>
            <person name="Almasi E."/>
            <person name="Merenyi Z."/>
            <person name="Sahu N."/>
            <person name="Viragh M."/>
            <person name="Koszo T."/>
            <person name="Mondo S."/>
            <person name="Kiss B."/>
            <person name="Balint B."/>
            <person name="Kues U."/>
            <person name="Barry K."/>
            <person name="Hegedus J.C."/>
            <person name="Henrissat B."/>
            <person name="Johnson J."/>
            <person name="Lipzen A."/>
            <person name="Ohm R."/>
            <person name="Nagy I."/>
            <person name="Pangilinan J."/>
            <person name="Yan J."/>
            <person name="Xiong Y."/>
            <person name="Grigoriev I.V."/>
            <person name="Hibbett D.S."/>
            <person name="Nagy L.G."/>
        </authorList>
    </citation>
    <scope>NUCLEOTIDE SEQUENCE [LARGE SCALE GENOMIC DNA]</scope>
    <source>
        <strain evidence="2 3">SZMC22713</strain>
    </source>
</reference>
<gene>
    <name evidence="2" type="ORF">BD410DRAFT_640282</name>
</gene>
<name>A0A4Y7PPC3_9AGAM</name>